<feature type="transmembrane region" description="Helical" evidence="1">
    <location>
        <begin position="12"/>
        <end position="34"/>
    </location>
</feature>
<dbReference type="CDD" id="cd16148">
    <property type="entry name" value="sulfatase_like"/>
    <property type="match status" value="1"/>
</dbReference>
<name>A0A0F9NVN2_9ZZZZ</name>
<dbReference type="Pfam" id="PF13414">
    <property type="entry name" value="TPR_11"/>
    <property type="match status" value="1"/>
</dbReference>
<proteinExistence type="predicted"/>
<dbReference type="SUPFAM" id="SSF53649">
    <property type="entry name" value="Alkaline phosphatase-like"/>
    <property type="match status" value="1"/>
</dbReference>
<dbReference type="InterPro" id="IPR017850">
    <property type="entry name" value="Alkaline_phosphatase_core_sf"/>
</dbReference>
<dbReference type="SMART" id="SM00028">
    <property type="entry name" value="TPR"/>
    <property type="match status" value="5"/>
</dbReference>
<keyword evidence="1" id="KW-0472">Membrane</keyword>
<feature type="domain" description="Sulfatase N-terminal" evidence="2">
    <location>
        <begin position="44"/>
        <end position="312"/>
    </location>
</feature>
<dbReference type="PANTHER" id="PTHR43751">
    <property type="entry name" value="SULFATASE"/>
    <property type="match status" value="1"/>
</dbReference>
<evidence type="ECO:0000313" key="3">
    <source>
        <dbReference type="EMBL" id="KKN16157.1"/>
    </source>
</evidence>
<evidence type="ECO:0000259" key="2">
    <source>
        <dbReference type="Pfam" id="PF00884"/>
    </source>
</evidence>
<gene>
    <name evidence="3" type="ORF">LCGC14_0978670</name>
</gene>
<dbReference type="InterPro" id="IPR000917">
    <property type="entry name" value="Sulfatase_N"/>
</dbReference>
<evidence type="ECO:0000256" key="1">
    <source>
        <dbReference type="SAM" id="Phobius"/>
    </source>
</evidence>
<organism evidence="3">
    <name type="scientific">marine sediment metagenome</name>
    <dbReference type="NCBI Taxonomy" id="412755"/>
    <lineage>
        <taxon>unclassified sequences</taxon>
        <taxon>metagenomes</taxon>
        <taxon>ecological metagenomes</taxon>
    </lineage>
</organism>
<dbReference type="PROSITE" id="PS50005">
    <property type="entry name" value="TPR"/>
    <property type="match status" value="3"/>
</dbReference>
<dbReference type="Gene3D" id="3.40.720.10">
    <property type="entry name" value="Alkaline Phosphatase, subunit A"/>
    <property type="match status" value="2"/>
</dbReference>
<dbReference type="EMBL" id="LAZR01003642">
    <property type="protein sequence ID" value="KKN16157.1"/>
    <property type="molecule type" value="Genomic_DNA"/>
</dbReference>
<reference evidence="3" key="1">
    <citation type="journal article" date="2015" name="Nature">
        <title>Complex archaea that bridge the gap between prokaryotes and eukaryotes.</title>
        <authorList>
            <person name="Spang A."/>
            <person name="Saw J.H."/>
            <person name="Jorgensen S.L."/>
            <person name="Zaremba-Niedzwiedzka K."/>
            <person name="Martijn J."/>
            <person name="Lind A.E."/>
            <person name="van Eijk R."/>
            <person name="Schleper C."/>
            <person name="Guy L."/>
            <person name="Ettema T.J."/>
        </authorList>
    </citation>
    <scope>NUCLEOTIDE SEQUENCE</scope>
</reference>
<comment type="caution">
    <text evidence="3">The sequence shown here is derived from an EMBL/GenBank/DDBJ whole genome shotgun (WGS) entry which is preliminary data.</text>
</comment>
<protein>
    <recommendedName>
        <fullName evidence="2">Sulfatase N-terminal domain-containing protein</fullName>
    </recommendedName>
</protein>
<dbReference type="PANTHER" id="PTHR43751:SF3">
    <property type="entry name" value="SULFATASE N-TERMINAL DOMAIN-CONTAINING PROTEIN"/>
    <property type="match status" value="1"/>
</dbReference>
<accession>A0A0F9NVN2</accession>
<dbReference type="Pfam" id="PF00884">
    <property type="entry name" value="Sulfatase"/>
    <property type="match status" value="1"/>
</dbReference>
<sequence length="720" mass="83312">MSREKDKKKLAIFTTTILTHLLIFLFVSACYVYPSPGTEKEKLNVLLITIDTLRADWLSCYGSEHLDTPNIDSLSERGVLFSRAFANTSTTLPSHANILLGTTPPYHGVHDNINFVVREGYLTLAEYLKDHDYSNGAFIGAYPLHAKFGLNQGFDTYDDEMDRLPFQDFMSEERKGEVVIDRALSWLKKRNSPWFLWIHCWDPHDPYKPPEPFLTKYKEHPYTGEVAYVDFVLGRLFAYLEENNLFENTLVIFTGDHGESLGQHGEKTHGFLAYNTTIWIPLIIISPGHEKRRVEHYVSHLDIFPTVCDILNLEKPPFLQGISLVPALKGKNVPQRSIYFESLHPYYSKGWAPLRGFVFNKEKYTSSPIPELYDLGADFDEKNNLAAKRKLDRFEKRLEKIMSDYISPESERAEERLDKESLEKLRSLGYVSSAPDIRKENFTQDDDVKMRLPYYNQAMDALKRYDEGNRKQGFETLKKIITERKDLAVAYINLADLYKKEENLSDAVEVLKIGHKNVPSNYFVFFSLLSYLQEAGRYKNIIQAFHGKSYLQMEYDPAIWNLLGNAYYKTRNFEKAVDQYEMALSIDAESQLLFANLGEAQFSLAVKKKDKTMLKKALRNFQTAVKLDPDYAFSYVGSGKAFRLLGRYDYAIVSFRKALDLNDKLEEALYVLGLTYLDKGDKDKALSTLTLYKQKYYDSLHDDQKQILDDLIRRCKQEMP</sequence>
<keyword evidence="1" id="KW-1133">Transmembrane helix</keyword>
<dbReference type="Gene3D" id="1.25.40.10">
    <property type="entry name" value="Tetratricopeptide repeat domain"/>
    <property type="match status" value="3"/>
</dbReference>
<dbReference type="InterPro" id="IPR011990">
    <property type="entry name" value="TPR-like_helical_dom_sf"/>
</dbReference>
<dbReference type="InterPro" id="IPR052701">
    <property type="entry name" value="GAG_Ulvan_Degrading_Sulfatases"/>
</dbReference>
<dbReference type="SUPFAM" id="SSF48452">
    <property type="entry name" value="TPR-like"/>
    <property type="match status" value="2"/>
</dbReference>
<dbReference type="PROSITE" id="PS51257">
    <property type="entry name" value="PROKAR_LIPOPROTEIN"/>
    <property type="match status" value="1"/>
</dbReference>
<dbReference type="InterPro" id="IPR019734">
    <property type="entry name" value="TPR_rpt"/>
</dbReference>
<dbReference type="AlphaFoldDB" id="A0A0F9NVN2"/>
<keyword evidence="1" id="KW-0812">Transmembrane</keyword>
<dbReference type="Pfam" id="PF00515">
    <property type="entry name" value="TPR_1"/>
    <property type="match status" value="1"/>
</dbReference>